<dbReference type="InterPro" id="IPR039697">
    <property type="entry name" value="Alcohol_dehydrogenase_Fe"/>
</dbReference>
<organism evidence="1 2">
    <name type="scientific">Paramuricea clavata</name>
    <name type="common">Red gorgonian</name>
    <name type="synonym">Violescent sea-whip</name>
    <dbReference type="NCBI Taxonomy" id="317549"/>
    <lineage>
        <taxon>Eukaryota</taxon>
        <taxon>Metazoa</taxon>
        <taxon>Cnidaria</taxon>
        <taxon>Anthozoa</taxon>
        <taxon>Octocorallia</taxon>
        <taxon>Malacalcyonacea</taxon>
        <taxon>Plexauridae</taxon>
        <taxon>Paramuricea</taxon>
    </lineage>
</organism>
<feature type="non-terminal residue" evidence="1">
    <location>
        <position position="1"/>
    </location>
</feature>
<evidence type="ECO:0000313" key="2">
    <source>
        <dbReference type="Proteomes" id="UP001152795"/>
    </source>
</evidence>
<dbReference type="InterPro" id="IPR001670">
    <property type="entry name" value="ADH_Fe/GldA"/>
</dbReference>
<dbReference type="Proteomes" id="UP001152795">
    <property type="component" value="Unassembled WGS sequence"/>
</dbReference>
<dbReference type="AlphaFoldDB" id="A0A7D9JL63"/>
<evidence type="ECO:0000313" key="1">
    <source>
        <dbReference type="EMBL" id="CAB4031758.1"/>
    </source>
</evidence>
<dbReference type="GO" id="GO:0004022">
    <property type="term" value="F:alcohol dehydrogenase (NAD+) activity"/>
    <property type="evidence" value="ECO:0007669"/>
    <property type="project" value="TreeGrafter"/>
</dbReference>
<dbReference type="PANTHER" id="PTHR11496">
    <property type="entry name" value="ALCOHOL DEHYDROGENASE"/>
    <property type="match status" value="1"/>
</dbReference>
<comment type="caution">
    <text evidence="1">The sequence shown here is derived from an EMBL/GenBank/DDBJ whole genome shotgun (WGS) entry which is preliminary data.</text>
</comment>
<dbReference type="GO" id="GO:0005739">
    <property type="term" value="C:mitochondrion"/>
    <property type="evidence" value="ECO:0007669"/>
    <property type="project" value="TreeGrafter"/>
</dbReference>
<dbReference type="Gene3D" id="3.40.50.1970">
    <property type="match status" value="1"/>
</dbReference>
<sequence>MSKTVSREAILRVLRLLSGTQCSCPAHSQAFSHHGHRHASVPSAEVQQSKEYAFEMASSSIRYGAGVTQEVGMDFKNMGAKNVCVVTDKKLSELPPVFEALNSLCVHGVKHNVFDNVRIEPTDESFQEAINFAKEGDFDCFLAVGGGSVMDTAKAANLYSSCPENEFLDFVNAPIGKGLPVTKPLKPLIA</sequence>
<gene>
    <name evidence="1" type="ORF">PACLA_8A071193</name>
</gene>
<accession>A0A7D9JL63</accession>
<proteinExistence type="predicted"/>
<name>A0A7D9JL63_PARCT</name>
<dbReference type="Pfam" id="PF00465">
    <property type="entry name" value="Fe-ADH"/>
    <property type="match status" value="1"/>
</dbReference>
<reference evidence="1" key="1">
    <citation type="submission" date="2020-04" db="EMBL/GenBank/DDBJ databases">
        <authorList>
            <person name="Alioto T."/>
            <person name="Alioto T."/>
            <person name="Gomez Garrido J."/>
        </authorList>
    </citation>
    <scope>NUCLEOTIDE SEQUENCE</scope>
    <source>
        <strain evidence="1">A484AB</strain>
    </source>
</reference>
<protein>
    <submittedName>
        <fullName evidence="1">Hydroxyacid-oxoacid transhydrogenase, mitochondrial</fullName>
    </submittedName>
</protein>
<dbReference type="PANTHER" id="PTHR11496:SF83">
    <property type="entry name" value="HYDROXYACID-OXOACID TRANSHYDROGENASE, MITOCHONDRIAL"/>
    <property type="match status" value="1"/>
</dbReference>
<keyword evidence="2" id="KW-1185">Reference proteome</keyword>
<dbReference type="SUPFAM" id="SSF56796">
    <property type="entry name" value="Dehydroquinate synthase-like"/>
    <property type="match status" value="1"/>
</dbReference>
<dbReference type="EMBL" id="CACRXK020017876">
    <property type="protein sequence ID" value="CAB4031758.1"/>
    <property type="molecule type" value="Genomic_DNA"/>
</dbReference>
<dbReference type="GO" id="GO:0046872">
    <property type="term" value="F:metal ion binding"/>
    <property type="evidence" value="ECO:0007669"/>
    <property type="project" value="InterPro"/>
</dbReference>
<dbReference type="OrthoDB" id="339764at2759"/>